<feature type="binding site" evidence="6">
    <location>
        <position position="238"/>
    </location>
    <ligand>
        <name>chlorophyll a</name>
        <dbReference type="ChEBI" id="CHEBI:58416"/>
        <label>1</label>
    </ligand>
</feature>
<comment type="subcellular location">
    <subcellularLocation>
        <location evidence="7">Plastid</location>
        <location evidence="7">Chloroplast thylakoid membrane</location>
    </subcellularLocation>
</comment>
<protein>
    <recommendedName>
        <fullName evidence="7">Chlorophyll a-b binding protein, chloroplastic</fullName>
    </recommendedName>
</protein>
<comment type="similarity">
    <text evidence="7">Belongs to the light-harvesting chlorophyll a/b-binding (LHC) protein family.</text>
</comment>
<dbReference type="GO" id="GO:0009535">
    <property type="term" value="C:chloroplast thylakoid membrane"/>
    <property type="evidence" value="ECO:0007669"/>
    <property type="project" value="UniProtKB-SubCell"/>
</dbReference>
<keyword evidence="2 7" id="KW-0150">Chloroplast</keyword>
<dbReference type="GO" id="GO:0009522">
    <property type="term" value="C:photosystem I"/>
    <property type="evidence" value="ECO:0007669"/>
    <property type="project" value="UniProtKB-KW"/>
</dbReference>
<dbReference type="EMBL" id="BK005994">
    <property type="protein sequence ID" value="DAA05897.1"/>
    <property type="molecule type" value="mRNA"/>
</dbReference>
<dbReference type="AlphaFoldDB" id="A4QPJ4"/>
<feature type="binding site" evidence="6">
    <location>
        <position position="243"/>
    </location>
    <ligand>
        <name>chlorophyll a</name>
        <dbReference type="ChEBI" id="CHEBI:58416"/>
        <label>1</label>
    </ligand>
</feature>
<evidence type="ECO:0000256" key="6">
    <source>
        <dbReference type="PIRSR" id="PIRSR601344-1"/>
    </source>
</evidence>
<feature type="binding site" description="axial binding residue" evidence="6">
    <location>
        <position position="199"/>
    </location>
    <ligand>
        <name>chlorophyll b</name>
        <dbReference type="ChEBI" id="CHEBI:61721"/>
        <label>1</label>
    </ligand>
    <ligandPart>
        <name>Mg</name>
        <dbReference type="ChEBI" id="CHEBI:25107"/>
    </ligandPart>
</feature>
<keyword evidence="4 7" id="KW-0934">Plastid</keyword>
<feature type="binding site" description="axial binding residue" evidence="6">
    <location>
        <position position="142"/>
    </location>
    <ligand>
        <name>chlorophyll b</name>
        <dbReference type="ChEBI" id="CHEBI:61721"/>
        <label>1</label>
    </ligand>
    <ligandPart>
        <name>Mg</name>
        <dbReference type="ChEBI" id="CHEBI:25107"/>
    </ligandPart>
</feature>
<dbReference type="Gene3D" id="1.10.3460.10">
    <property type="entry name" value="Chlorophyll a/b binding protein domain"/>
    <property type="match status" value="1"/>
</dbReference>
<evidence type="ECO:0000256" key="5">
    <source>
        <dbReference type="ARBA" id="ARBA00022991"/>
    </source>
</evidence>
<dbReference type="PANTHER" id="PTHR21649">
    <property type="entry name" value="CHLOROPHYLL A/B BINDING PROTEIN"/>
    <property type="match status" value="1"/>
</dbReference>
<dbReference type="GO" id="GO:0009523">
    <property type="term" value="C:photosystem II"/>
    <property type="evidence" value="ECO:0007669"/>
    <property type="project" value="UniProtKB-KW"/>
</dbReference>
<dbReference type="InterPro" id="IPR022796">
    <property type="entry name" value="Chloroa_b-bind"/>
</dbReference>
<feature type="binding site" evidence="6">
    <location>
        <position position="137"/>
    </location>
    <ligand>
        <name>chlorophyll a</name>
        <dbReference type="ChEBI" id="CHEBI:58416"/>
        <label>1</label>
    </ligand>
</feature>
<dbReference type="InterPro" id="IPR001344">
    <property type="entry name" value="Chloro_AB-bd_pln"/>
</dbReference>
<keyword evidence="7" id="KW-0604">Photosystem II</keyword>
<evidence type="ECO:0000256" key="2">
    <source>
        <dbReference type="ARBA" id="ARBA00022528"/>
    </source>
</evidence>
<keyword evidence="5 7" id="KW-0157">Chromophore</keyword>
<feature type="binding site" evidence="6">
    <location>
        <position position="140"/>
    </location>
    <ligand>
        <name>chlorophyll a</name>
        <dbReference type="ChEBI" id="CHEBI:58416"/>
        <label>3</label>
    </ligand>
</feature>
<evidence type="ECO:0000256" key="4">
    <source>
        <dbReference type="ARBA" id="ARBA00022640"/>
    </source>
</evidence>
<reference evidence="9" key="1">
    <citation type="journal article" date="2007" name="Plant Physiol.">
        <title>Tracing the evolution of the light-harvesting antennae in chlorophyll a/b-containing organisms.</title>
        <authorList>
            <person name="Koziol A.G."/>
            <person name="Borza T."/>
            <person name="Ishida K."/>
            <person name="Keeling P."/>
            <person name="Lee R.W."/>
            <person name="Durnford D.G."/>
        </authorList>
    </citation>
    <scope>NUCLEOTIDE SEQUENCE</scope>
</reference>
<feature type="binding site" evidence="6">
    <location>
        <position position="255"/>
    </location>
    <ligand>
        <name>chlorophyll a</name>
        <dbReference type="ChEBI" id="CHEBI:58416"/>
        <label>1</label>
    </ligand>
</feature>
<evidence type="ECO:0000256" key="8">
    <source>
        <dbReference type="SAM" id="MobiDB-lite"/>
    </source>
</evidence>
<evidence type="ECO:0000256" key="1">
    <source>
        <dbReference type="ARBA" id="ARBA00022494"/>
    </source>
</evidence>
<evidence type="ECO:0000313" key="9">
    <source>
        <dbReference type="EMBL" id="DAA05897.1"/>
    </source>
</evidence>
<dbReference type="SUPFAM" id="SSF103511">
    <property type="entry name" value="Chlorophyll a-b binding protein"/>
    <property type="match status" value="1"/>
</dbReference>
<evidence type="ECO:0000256" key="7">
    <source>
        <dbReference type="RuleBase" id="RU363080"/>
    </source>
</evidence>
<organism evidence="9">
    <name type="scientific">Acetabularia acetabulum</name>
    <name type="common">Mermaid's wine glass</name>
    <name type="synonym">Acetabularia mediterranea</name>
    <dbReference type="NCBI Taxonomy" id="35845"/>
    <lineage>
        <taxon>Eukaryota</taxon>
        <taxon>Viridiplantae</taxon>
        <taxon>Chlorophyta</taxon>
        <taxon>core chlorophytes</taxon>
        <taxon>Ulvophyceae</taxon>
        <taxon>TCBD clade</taxon>
        <taxon>Dasycladales</taxon>
        <taxon>Polyphysaceae</taxon>
        <taxon>Acetabularia</taxon>
    </lineage>
</organism>
<proteinExistence type="evidence at transcript level"/>
<sequence>MQFQFPKFGGDKKGGQTKKIVPQIKKSPKKPSSSGTTRTGGAGYRKFVGDALWLPNTTRPVWLDGSLPGDRGFDPLGLAKPTEYLQVELDEQNINMGVNKAGGIIGSYQESAELVSSEKRLQPYKEVFGLERFRECELIHGRWAMLACLGCIVAEGATGVSWVEAGKVELDGAQYFNFNLPFSITQLVWIEAILVGGAEIYRNTELDSVKRCYPGGIFDPLKLASDDSERSFKLKEAEIKHARLAMIAFLGYSIQAGVTGQGALGSLALFAKNLS</sequence>
<keyword evidence="7" id="KW-0603">Photosystem I</keyword>
<dbReference type="Pfam" id="PF00504">
    <property type="entry name" value="Chloroa_b-bind"/>
    <property type="match status" value="1"/>
</dbReference>
<dbReference type="GO" id="GO:0016168">
    <property type="term" value="F:chlorophyll binding"/>
    <property type="evidence" value="ECO:0007669"/>
    <property type="project" value="UniProtKB-KW"/>
</dbReference>
<name>A4QPJ4_ACEAT</name>
<accession>A4QPJ4</accession>
<dbReference type="GO" id="GO:0009765">
    <property type="term" value="P:photosynthesis, light harvesting"/>
    <property type="evidence" value="ECO:0007669"/>
    <property type="project" value="InterPro"/>
</dbReference>
<keyword evidence="7" id="KW-0793">Thylakoid</keyword>
<keyword evidence="3 7" id="KW-0602">Photosynthesis</keyword>
<evidence type="ECO:0000256" key="3">
    <source>
        <dbReference type="ARBA" id="ARBA00022531"/>
    </source>
</evidence>
<feature type="region of interest" description="Disordered" evidence="8">
    <location>
        <begin position="1"/>
        <end position="42"/>
    </location>
</feature>
<feature type="binding site" description="axial binding residue" evidence="6">
    <location>
        <position position="206"/>
    </location>
    <ligand>
        <name>chlorophyll b</name>
        <dbReference type="ChEBI" id="CHEBI:61721"/>
        <label>1</label>
    </ligand>
    <ligandPart>
        <name>Mg</name>
        <dbReference type="ChEBI" id="CHEBI:25107"/>
    </ligandPart>
</feature>
<comment type="function">
    <text evidence="7">The light-harvesting complex (LHC) functions as a light receptor, it captures and delivers excitation energy to photosystems with which it is closely associated.</text>
</comment>
<keyword evidence="1 6" id="KW-0148">Chlorophyll</keyword>